<dbReference type="GO" id="GO:0004852">
    <property type="term" value="F:uroporphyrinogen-III synthase activity"/>
    <property type="evidence" value="ECO:0007669"/>
    <property type="project" value="UniProtKB-EC"/>
</dbReference>
<feature type="region of interest" description="Disordered" evidence="2">
    <location>
        <begin position="298"/>
        <end position="393"/>
    </location>
</feature>
<dbReference type="InterPro" id="IPR003754">
    <property type="entry name" value="4pyrrol_synth_uPrphyn_synth"/>
</dbReference>
<feature type="transmembrane region" description="Helical" evidence="3">
    <location>
        <begin position="399"/>
        <end position="419"/>
    </location>
</feature>
<dbReference type="Gene3D" id="3.40.50.10090">
    <property type="match status" value="2"/>
</dbReference>
<keyword evidence="3" id="KW-0472">Membrane</keyword>
<evidence type="ECO:0000259" key="4">
    <source>
        <dbReference type="Pfam" id="PF02602"/>
    </source>
</evidence>
<feature type="compositionally biased region" description="Polar residues" evidence="2">
    <location>
        <begin position="1"/>
        <end position="14"/>
    </location>
</feature>
<dbReference type="Proteomes" id="UP000035963">
    <property type="component" value="Unassembled WGS sequence"/>
</dbReference>
<dbReference type="InterPro" id="IPR007470">
    <property type="entry name" value="HemX"/>
</dbReference>
<feature type="domain" description="Tetrapyrrole biosynthesis uroporphyrinogen III synthase" evidence="4">
    <location>
        <begin position="35"/>
        <end position="277"/>
    </location>
</feature>
<dbReference type="AlphaFoldDB" id="A0A0J1FR92"/>
<accession>A0A0J1FR92</accession>
<keyword evidence="6" id="KW-1185">Reference proteome</keyword>
<dbReference type="GO" id="GO:0032259">
    <property type="term" value="P:methylation"/>
    <property type="evidence" value="ECO:0007669"/>
    <property type="project" value="UniProtKB-KW"/>
</dbReference>
<dbReference type="NCBIfam" id="NF005411">
    <property type="entry name" value="PRK06975.1"/>
    <property type="match status" value="1"/>
</dbReference>
<keyword evidence="5" id="KW-0489">Methyltransferase</keyword>
<sequence>MASAHGSAQSSAERPTQRPAVVVTRPSGQSAALFALLERAGFEPLEFPLIDIGHVADAAPLRAALGELFAPAELGYALVVFVSPNAIDHAFTALSSAWPLHVPIGVVGPGSVAALARQGVTPPAYTIISPGAGATVTETPTDPRYDSEALYAAIEAHFGADGLKDKRVLIVRGDGGREWLADALSAAGAKVEKVAAYRRIVPEPSMRDWERIHALLAGEPHAWLLTSSEGVRNLEELAREHLTVDETLALKHVPIVTPHPRIAEAARQAGFDRITVSGAGDERIVQALVTIFAPATEQKAQQKEEPEAQVAKAQEHGYKASTAAPFSQSSQTNQESAPTDSRPASTPAHQPAQSRMTDSIDTSKTAAQSTSSTPPLPPNTPFTPYESQPKQRGGGAGTALLWLVLLIVVVVAGVGGFMLNRKFDQRDAQLAQRMQANDTQTAALRAQADQAASSVSAINTQIIQFQGKLTDAQAQSQALQQQYQDLASNRDDWTLAEVEQILSSASQQLQLTGNVQLALFALQSADTRLAATTGPQIVTIRKAIAQDMDKLRATPSTDLTGLAIKLDTAIDQIDTLPLAGEAPIAPATAHADAPANTASIAAATHQPQWKVWLQQIATGIGQQLSSLVTVRRIDNADAMLASPDQGYFVRENVKLRLLSARLSLLSRSEPALKSDLHAADTALGRYFDQSSGKVKAVRLLLQQVDQASLAVTVPDLNASLAAVHQFKRGG</sequence>
<feature type="coiled-coil region" evidence="1">
    <location>
        <begin position="462"/>
        <end position="489"/>
    </location>
</feature>
<keyword evidence="3" id="KW-1133">Transmembrane helix</keyword>
<dbReference type="GO" id="GO:0033014">
    <property type="term" value="P:tetrapyrrole biosynthetic process"/>
    <property type="evidence" value="ECO:0007669"/>
    <property type="project" value="InterPro"/>
</dbReference>
<dbReference type="PANTHER" id="PTHR38043">
    <property type="entry name" value="PROTEIN HEMX"/>
    <property type="match status" value="1"/>
</dbReference>
<dbReference type="InterPro" id="IPR036108">
    <property type="entry name" value="4pyrrol_syn_uPrphyn_synt_sf"/>
</dbReference>
<dbReference type="EC" id="4.2.1.75" evidence="5"/>
<dbReference type="GO" id="GO:0004851">
    <property type="term" value="F:uroporphyrin-III C-methyltransferase activity"/>
    <property type="evidence" value="ECO:0007669"/>
    <property type="project" value="UniProtKB-EC"/>
</dbReference>
<protein>
    <submittedName>
        <fullName evidence="5">Uroporphyrinogen-III synthase</fullName>
        <ecNumber evidence="5">2.1.1.107</ecNumber>
        <ecNumber evidence="5">4.2.1.75</ecNumber>
    </submittedName>
</protein>
<keyword evidence="1" id="KW-0175">Coiled coil</keyword>
<evidence type="ECO:0000256" key="3">
    <source>
        <dbReference type="SAM" id="Phobius"/>
    </source>
</evidence>
<gene>
    <name evidence="5" type="ORF">EOS_31245</name>
</gene>
<feature type="compositionally biased region" description="Polar residues" evidence="2">
    <location>
        <begin position="324"/>
        <end position="360"/>
    </location>
</feature>
<dbReference type="PATRIC" id="fig|908627.4.peg.6967"/>
<keyword evidence="5" id="KW-0456">Lyase</keyword>
<name>A0A0J1FR92_9BURK</name>
<evidence type="ECO:0000256" key="1">
    <source>
        <dbReference type="SAM" id="Coils"/>
    </source>
</evidence>
<dbReference type="SUPFAM" id="SSF69618">
    <property type="entry name" value="HemD-like"/>
    <property type="match status" value="1"/>
</dbReference>
<evidence type="ECO:0000313" key="6">
    <source>
        <dbReference type="Proteomes" id="UP000035963"/>
    </source>
</evidence>
<feature type="compositionally biased region" description="Low complexity" evidence="2">
    <location>
        <begin position="362"/>
        <end position="373"/>
    </location>
</feature>
<evidence type="ECO:0000256" key="2">
    <source>
        <dbReference type="SAM" id="MobiDB-lite"/>
    </source>
</evidence>
<dbReference type="EMBL" id="AEJF01000184">
    <property type="protein sequence ID" value="KLU22278.1"/>
    <property type="molecule type" value="Genomic_DNA"/>
</dbReference>
<dbReference type="EC" id="2.1.1.107" evidence="5"/>
<dbReference type="RefSeq" id="WP_047896075.1">
    <property type="nucleotide sequence ID" value="NZ_AEJF01000184.1"/>
</dbReference>
<keyword evidence="5" id="KW-0808">Transferase</keyword>
<dbReference type="Pfam" id="PF02602">
    <property type="entry name" value="HEM4"/>
    <property type="match status" value="1"/>
</dbReference>
<comment type="caution">
    <text evidence="5">The sequence shown here is derived from an EMBL/GenBank/DDBJ whole genome shotgun (WGS) entry which is preliminary data.</text>
</comment>
<dbReference type="OrthoDB" id="9787650at2"/>
<proteinExistence type="predicted"/>
<dbReference type="Pfam" id="PF04375">
    <property type="entry name" value="HemX"/>
    <property type="match status" value="1"/>
</dbReference>
<dbReference type="PANTHER" id="PTHR38043:SF1">
    <property type="entry name" value="PROTEIN HEMX"/>
    <property type="match status" value="1"/>
</dbReference>
<organism evidence="5 6">
    <name type="scientific">Caballeronia mineralivorans PML1(12)</name>
    <dbReference type="NCBI Taxonomy" id="908627"/>
    <lineage>
        <taxon>Bacteria</taxon>
        <taxon>Pseudomonadati</taxon>
        <taxon>Pseudomonadota</taxon>
        <taxon>Betaproteobacteria</taxon>
        <taxon>Burkholderiales</taxon>
        <taxon>Burkholderiaceae</taxon>
        <taxon>Caballeronia</taxon>
    </lineage>
</organism>
<feature type="region of interest" description="Disordered" evidence="2">
    <location>
        <begin position="1"/>
        <end position="21"/>
    </location>
</feature>
<keyword evidence="3" id="KW-0812">Transmembrane</keyword>
<evidence type="ECO:0000313" key="5">
    <source>
        <dbReference type="EMBL" id="KLU22278.1"/>
    </source>
</evidence>
<reference evidence="5 6" key="1">
    <citation type="journal article" date="2015" name="Genome Announc.">
        <title>Draft Genome Sequence of Burkholderia sp. Strain PML1(12), an Ectomycorrhizosphere-Inhabiting Bacterium with Effective Mineral-Weathering Ability.</title>
        <authorList>
            <person name="Uroz S."/>
            <person name="Oger P."/>
        </authorList>
    </citation>
    <scope>NUCLEOTIDE SEQUENCE [LARGE SCALE GENOMIC DNA]</scope>
    <source>
        <strain evidence="6">PML1(12)</strain>
    </source>
</reference>
<dbReference type="CDD" id="cd06578">
    <property type="entry name" value="HemD"/>
    <property type="match status" value="1"/>
</dbReference>